<feature type="compositionally biased region" description="Low complexity" evidence="1">
    <location>
        <begin position="23"/>
        <end position="35"/>
    </location>
</feature>
<dbReference type="SMART" id="SM00717">
    <property type="entry name" value="SANT"/>
    <property type="match status" value="1"/>
</dbReference>
<dbReference type="EMBL" id="JMKJ01000555">
    <property type="protein sequence ID" value="KGG50669.1"/>
    <property type="molecule type" value="Genomic_DNA"/>
</dbReference>
<protein>
    <submittedName>
        <fullName evidence="4">Myb</fullName>
    </submittedName>
</protein>
<reference evidence="4 5" key="1">
    <citation type="submission" date="2014-04" db="EMBL/GenBank/DDBJ databases">
        <title>A new species of microsporidia sheds light on the evolution of extreme parasitism.</title>
        <authorList>
            <person name="Haag K.L."/>
            <person name="James T.Y."/>
            <person name="Larsson R."/>
            <person name="Schaer T.M."/>
            <person name="Refardt D."/>
            <person name="Pombert J.-F."/>
            <person name="Ebert D."/>
        </authorList>
    </citation>
    <scope>NUCLEOTIDE SEQUENCE [LARGE SCALE GENOMIC DNA]</scope>
    <source>
        <strain evidence="4 5">UGP3</strain>
        <tissue evidence="4">Spores</tissue>
    </source>
</reference>
<sequence length="329" mass="37039">MNISPRRSGRDMPVDPCESAFTSSSSSLSSPSLPALSALSSASSALYEFPLSSQSSNHSGSRLSPNYSRYMQQQREWKVRHPHDVASSSSSSLSSLSSNFFVSDEPIYEKSWAKTPHSTSSPQLDEMQKSQDLLSFSEAGRGSWSAEGFEGRRLGKQCRERWHNHLNPLIRKEPFTMLEDLAIIAMYDVFGSRWALMKRFLHGRTDNSIKNHWHSSMVKKMAYYRESLLSILSLIYLRHKSERNSQVLNALLKSNHLRKPIIAAKLPPEWELLPMQLSSHLALIQDALNGRLFGDDQQPSSTHASHVPSSMADLLDAVEAVENYAPKNF</sequence>
<dbReference type="AlphaFoldDB" id="A0A098VPC2"/>
<evidence type="ECO:0000313" key="4">
    <source>
        <dbReference type="EMBL" id="KGG50669.1"/>
    </source>
</evidence>
<dbReference type="HOGENOM" id="CLU_844904_0_0_1"/>
<dbReference type="InterPro" id="IPR050560">
    <property type="entry name" value="MYB_TF"/>
</dbReference>
<dbReference type="Proteomes" id="UP000029725">
    <property type="component" value="Unassembled WGS sequence"/>
</dbReference>
<feature type="region of interest" description="Disordered" evidence="1">
    <location>
        <begin position="1"/>
        <end position="35"/>
    </location>
</feature>
<dbReference type="SMR" id="A0A098VPC2"/>
<organism evidence="4 5">
    <name type="scientific">Mitosporidium daphniae</name>
    <dbReference type="NCBI Taxonomy" id="1485682"/>
    <lineage>
        <taxon>Eukaryota</taxon>
        <taxon>Fungi</taxon>
        <taxon>Fungi incertae sedis</taxon>
        <taxon>Microsporidia</taxon>
        <taxon>Mitosporidium</taxon>
    </lineage>
</organism>
<gene>
    <name evidence="4" type="ORF">DI09_5p160</name>
</gene>
<accession>A0A098VPC2</accession>
<dbReference type="InterPro" id="IPR001005">
    <property type="entry name" value="SANT/Myb"/>
</dbReference>
<evidence type="ECO:0000259" key="3">
    <source>
        <dbReference type="PROSITE" id="PS51294"/>
    </source>
</evidence>
<name>A0A098VPC2_9MICR</name>
<dbReference type="OrthoDB" id="2143914at2759"/>
<dbReference type="GeneID" id="25260411"/>
<proteinExistence type="predicted"/>
<dbReference type="Pfam" id="PF00249">
    <property type="entry name" value="Myb_DNA-binding"/>
    <property type="match status" value="1"/>
</dbReference>
<feature type="compositionally biased region" description="Basic and acidic residues" evidence="1">
    <location>
        <begin position="75"/>
        <end position="84"/>
    </location>
</feature>
<dbReference type="SUPFAM" id="SSF46689">
    <property type="entry name" value="Homeodomain-like"/>
    <property type="match status" value="1"/>
</dbReference>
<dbReference type="GO" id="GO:0000978">
    <property type="term" value="F:RNA polymerase II cis-regulatory region sequence-specific DNA binding"/>
    <property type="evidence" value="ECO:0007669"/>
    <property type="project" value="TreeGrafter"/>
</dbReference>
<dbReference type="RefSeq" id="XP_013237096.1">
    <property type="nucleotide sequence ID" value="XM_013381642.1"/>
</dbReference>
<dbReference type="InterPro" id="IPR017930">
    <property type="entry name" value="Myb_dom"/>
</dbReference>
<dbReference type="PANTHER" id="PTHR45614:SF232">
    <property type="entry name" value="TRANSCRIPTION FACTOR MYB3R-2"/>
    <property type="match status" value="1"/>
</dbReference>
<evidence type="ECO:0000313" key="5">
    <source>
        <dbReference type="Proteomes" id="UP000029725"/>
    </source>
</evidence>
<feature type="region of interest" description="Disordered" evidence="1">
    <location>
        <begin position="73"/>
        <end position="97"/>
    </location>
</feature>
<dbReference type="VEuPathDB" id="MicrosporidiaDB:DI09_5p160"/>
<feature type="domain" description="Myb-like" evidence="2">
    <location>
        <begin position="167"/>
        <end position="217"/>
    </location>
</feature>
<keyword evidence="5" id="KW-1185">Reference proteome</keyword>
<dbReference type="GO" id="GO:0000981">
    <property type="term" value="F:DNA-binding transcription factor activity, RNA polymerase II-specific"/>
    <property type="evidence" value="ECO:0007669"/>
    <property type="project" value="TreeGrafter"/>
</dbReference>
<evidence type="ECO:0000259" key="2">
    <source>
        <dbReference type="PROSITE" id="PS50090"/>
    </source>
</evidence>
<comment type="caution">
    <text evidence="4">The sequence shown here is derived from an EMBL/GenBank/DDBJ whole genome shotgun (WGS) entry which is preliminary data.</text>
</comment>
<feature type="domain" description="HTH myb-type" evidence="3">
    <location>
        <begin position="167"/>
        <end position="221"/>
    </location>
</feature>
<evidence type="ECO:0000256" key="1">
    <source>
        <dbReference type="SAM" id="MobiDB-lite"/>
    </source>
</evidence>
<dbReference type="InterPro" id="IPR009057">
    <property type="entry name" value="Homeodomain-like_sf"/>
</dbReference>
<dbReference type="GO" id="GO:0005634">
    <property type="term" value="C:nucleus"/>
    <property type="evidence" value="ECO:0007669"/>
    <property type="project" value="TreeGrafter"/>
</dbReference>
<dbReference type="CDD" id="cd00167">
    <property type="entry name" value="SANT"/>
    <property type="match status" value="1"/>
</dbReference>
<dbReference type="Gene3D" id="1.10.10.60">
    <property type="entry name" value="Homeodomain-like"/>
    <property type="match status" value="2"/>
</dbReference>
<dbReference type="PROSITE" id="PS50090">
    <property type="entry name" value="MYB_LIKE"/>
    <property type="match status" value="1"/>
</dbReference>
<dbReference type="PANTHER" id="PTHR45614">
    <property type="entry name" value="MYB PROTEIN-RELATED"/>
    <property type="match status" value="1"/>
</dbReference>
<feature type="compositionally biased region" description="Low complexity" evidence="1">
    <location>
        <begin position="87"/>
        <end position="97"/>
    </location>
</feature>
<dbReference type="PROSITE" id="PS51294">
    <property type="entry name" value="HTH_MYB"/>
    <property type="match status" value="1"/>
</dbReference>